<dbReference type="SMART" id="SM00862">
    <property type="entry name" value="Trans_reg_C"/>
    <property type="match status" value="1"/>
</dbReference>
<dbReference type="InterPro" id="IPR001867">
    <property type="entry name" value="OmpR/PhoB-type_DNA-bd"/>
</dbReference>
<reference evidence="8 9" key="1">
    <citation type="submission" date="2020-08" db="EMBL/GenBank/DDBJ databases">
        <title>Cohnella phylogeny.</title>
        <authorList>
            <person name="Dunlap C."/>
        </authorList>
    </citation>
    <scope>NUCLEOTIDE SEQUENCE [LARGE SCALE GENOMIC DNA]</scope>
    <source>
        <strain evidence="8 9">CBP 2801</strain>
    </source>
</reference>
<feature type="domain" description="Response regulatory" evidence="7">
    <location>
        <begin position="3"/>
        <end position="120"/>
    </location>
</feature>
<evidence type="ECO:0000256" key="3">
    <source>
        <dbReference type="ARBA" id="ARBA00023015"/>
    </source>
</evidence>
<dbReference type="SUPFAM" id="SSF52172">
    <property type="entry name" value="CheY-like"/>
    <property type="match status" value="1"/>
</dbReference>
<dbReference type="SMART" id="SM01043">
    <property type="entry name" value="BTAD"/>
    <property type="match status" value="1"/>
</dbReference>
<dbReference type="InterPro" id="IPR016032">
    <property type="entry name" value="Sig_transdc_resp-reg_C-effctor"/>
</dbReference>
<comment type="similarity">
    <text evidence="1">Belongs to the AfsR/DnrI/RedD regulatory family.</text>
</comment>
<dbReference type="RefSeq" id="WP_185127559.1">
    <property type="nucleotide sequence ID" value="NZ_JACJVO010000003.1"/>
</dbReference>
<dbReference type="Pfam" id="PF03704">
    <property type="entry name" value="BTAD"/>
    <property type="match status" value="1"/>
</dbReference>
<dbReference type="EMBL" id="JACJVO010000003">
    <property type="protein sequence ID" value="MBB6729891.1"/>
    <property type="molecule type" value="Genomic_DNA"/>
</dbReference>
<proteinExistence type="inferred from homology"/>
<dbReference type="Gene3D" id="1.10.10.10">
    <property type="entry name" value="Winged helix-like DNA-binding domain superfamily/Winged helix DNA-binding domain"/>
    <property type="match status" value="1"/>
</dbReference>
<dbReference type="SMART" id="SM00448">
    <property type="entry name" value="REC"/>
    <property type="match status" value="1"/>
</dbReference>
<protein>
    <submittedName>
        <fullName evidence="8">Response regulator</fullName>
    </submittedName>
</protein>
<dbReference type="GO" id="GO:0006355">
    <property type="term" value="P:regulation of DNA-templated transcription"/>
    <property type="evidence" value="ECO:0007669"/>
    <property type="project" value="InterPro"/>
</dbReference>
<organism evidence="8 9">
    <name type="scientific">Cohnella zeiphila</name>
    <dbReference type="NCBI Taxonomy" id="2761120"/>
    <lineage>
        <taxon>Bacteria</taxon>
        <taxon>Bacillati</taxon>
        <taxon>Bacillota</taxon>
        <taxon>Bacilli</taxon>
        <taxon>Bacillales</taxon>
        <taxon>Paenibacillaceae</taxon>
        <taxon>Cohnella</taxon>
    </lineage>
</organism>
<dbReference type="InterPro" id="IPR036388">
    <property type="entry name" value="WH-like_DNA-bd_sf"/>
</dbReference>
<dbReference type="SUPFAM" id="SSF48452">
    <property type="entry name" value="TPR-like"/>
    <property type="match status" value="1"/>
</dbReference>
<evidence type="ECO:0000256" key="1">
    <source>
        <dbReference type="ARBA" id="ARBA00005820"/>
    </source>
</evidence>
<dbReference type="Pfam" id="PF00486">
    <property type="entry name" value="Trans_reg_C"/>
    <property type="match status" value="1"/>
</dbReference>
<dbReference type="InterPro" id="IPR005158">
    <property type="entry name" value="BTAD"/>
</dbReference>
<keyword evidence="4" id="KW-0238">DNA-binding</keyword>
<evidence type="ECO:0000313" key="8">
    <source>
        <dbReference type="EMBL" id="MBB6729891.1"/>
    </source>
</evidence>
<accession>A0A7X0VTF8</accession>
<dbReference type="GO" id="GO:0000160">
    <property type="term" value="P:phosphorelay signal transduction system"/>
    <property type="evidence" value="ECO:0007669"/>
    <property type="project" value="UniProtKB-KW"/>
</dbReference>
<evidence type="ECO:0000256" key="4">
    <source>
        <dbReference type="ARBA" id="ARBA00023125"/>
    </source>
</evidence>
<keyword evidence="6" id="KW-0597">Phosphoprotein</keyword>
<dbReference type="Pfam" id="PF00072">
    <property type="entry name" value="Response_reg"/>
    <property type="match status" value="1"/>
</dbReference>
<comment type="caution">
    <text evidence="8">The sequence shown here is derived from an EMBL/GenBank/DDBJ whole genome shotgun (WGS) entry which is preliminary data.</text>
</comment>
<dbReference type="InterPro" id="IPR051677">
    <property type="entry name" value="AfsR-DnrI-RedD_regulator"/>
</dbReference>
<dbReference type="InterPro" id="IPR011990">
    <property type="entry name" value="TPR-like_helical_dom_sf"/>
</dbReference>
<dbReference type="PROSITE" id="PS50110">
    <property type="entry name" value="RESPONSE_REGULATORY"/>
    <property type="match status" value="1"/>
</dbReference>
<evidence type="ECO:0000256" key="5">
    <source>
        <dbReference type="ARBA" id="ARBA00023163"/>
    </source>
</evidence>
<keyword evidence="3" id="KW-0805">Transcription regulation</keyword>
<dbReference type="PANTHER" id="PTHR35807">
    <property type="entry name" value="TRANSCRIPTIONAL REGULATOR REDD-RELATED"/>
    <property type="match status" value="1"/>
</dbReference>
<dbReference type="PANTHER" id="PTHR35807:SF1">
    <property type="entry name" value="TRANSCRIPTIONAL REGULATOR REDD"/>
    <property type="match status" value="1"/>
</dbReference>
<evidence type="ECO:0000256" key="6">
    <source>
        <dbReference type="PROSITE-ProRule" id="PRU00169"/>
    </source>
</evidence>
<keyword evidence="5" id="KW-0804">Transcription</keyword>
<dbReference type="InterPro" id="IPR001789">
    <property type="entry name" value="Sig_transdc_resp-reg_receiver"/>
</dbReference>
<dbReference type="Proteomes" id="UP000564644">
    <property type="component" value="Unassembled WGS sequence"/>
</dbReference>
<keyword evidence="2" id="KW-0902">Two-component regulatory system</keyword>
<gene>
    <name evidence="8" type="ORF">H7C18_03185</name>
</gene>
<dbReference type="Gene3D" id="1.25.40.10">
    <property type="entry name" value="Tetratricopeptide repeat domain"/>
    <property type="match status" value="1"/>
</dbReference>
<dbReference type="AlphaFoldDB" id="A0A7X0VTF8"/>
<dbReference type="GO" id="GO:0003677">
    <property type="term" value="F:DNA binding"/>
    <property type="evidence" value="ECO:0007669"/>
    <property type="project" value="UniProtKB-KW"/>
</dbReference>
<dbReference type="SUPFAM" id="SSF46894">
    <property type="entry name" value="C-terminal effector domain of the bipartite response regulators"/>
    <property type="match status" value="1"/>
</dbReference>
<feature type="modified residue" description="4-aspartylphosphate" evidence="6">
    <location>
        <position position="57"/>
    </location>
</feature>
<sequence length="377" mass="42284">MIRVVAVDDEPPALKRVEKLLRAKADVVQIGGLFDSSKQFWEHVLTSAEPIDLALLDMEMPGLHGLELAKRLREVRPEIQIAFLTAYEEYARDAFDVEALDYLLKPITDADLARTFDRFAKRSGRGASLPVAEPKLSVRSFGPFSVTTDRGEAVRFRNSKSRELLAYLHHAGGKPVGKAQIMNDIWQGKDVERTQVNLHSTVYQLRKDLEACGLHGVVEQTKTAGGGYGLRWPVAVGDDVAEYEAALRQYGSTKSMTPLIRAIQLYGEGFLAGSGYGWAAPRQAELELSYAELLEAMVGAYIRLQRYEIALDPMRKWVHLQPLEERLHAKMVALLLMMDREDDARKYYRLAAESLEPSDESALPDFSRLLADPSAFF</sequence>
<evidence type="ECO:0000256" key="2">
    <source>
        <dbReference type="ARBA" id="ARBA00023012"/>
    </source>
</evidence>
<keyword evidence="9" id="KW-1185">Reference proteome</keyword>
<dbReference type="InterPro" id="IPR011006">
    <property type="entry name" value="CheY-like_superfamily"/>
</dbReference>
<name>A0A7X0VTF8_9BACL</name>
<evidence type="ECO:0000313" key="9">
    <source>
        <dbReference type="Proteomes" id="UP000564644"/>
    </source>
</evidence>
<evidence type="ECO:0000259" key="7">
    <source>
        <dbReference type="PROSITE" id="PS50110"/>
    </source>
</evidence>
<dbReference type="Gene3D" id="3.40.50.2300">
    <property type="match status" value="1"/>
</dbReference>